<dbReference type="Gene3D" id="1.20.970.10">
    <property type="entry name" value="Transferase, Pyrimidine Nucleoside Phosphorylase, Chain C"/>
    <property type="match status" value="1"/>
</dbReference>
<evidence type="ECO:0000256" key="1">
    <source>
        <dbReference type="ARBA" id="ARBA00004907"/>
    </source>
</evidence>
<reference evidence="12 13" key="1">
    <citation type="submission" date="2019-02" db="EMBL/GenBank/DDBJ databases">
        <title>Deep-cultivation of Planctomycetes and their phenomic and genomic characterization uncovers novel biology.</title>
        <authorList>
            <person name="Wiegand S."/>
            <person name="Jogler M."/>
            <person name="Boedeker C."/>
            <person name="Pinto D."/>
            <person name="Vollmers J."/>
            <person name="Rivas-Marin E."/>
            <person name="Kohn T."/>
            <person name="Peeters S.H."/>
            <person name="Heuer A."/>
            <person name="Rast P."/>
            <person name="Oberbeckmann S."/>
            <person name="Bunk B."/>
            <person name="Jeske O."/>
            <person name="Meyerdierks A."/>
            <person name="Storesund J.E."/>
            <person name="Kallscheuer N."/>
            <person name="Luecker S."/>
            <person name="Lage O.M."/>
            <person name="Pohl T."/>
            <person name="Merkel B.J."/>
            <person name="Hornburger P."/>
            <person name="Mueller R.-W."/>
            <person name="Bruemmer F."/>
            <person name="Labrenz M."/>
            <person name="Spormann A.M."/>
            <person name="Op Den Camp H."/>
            <person name="Overmann J."/>
            <person name="Amann R."/>
            <person name="Jetten M.S.M."/>
            <person name="Mascher T."/>
            <person name="Medema M.H."/>
            <person name="Devos D.P."/>
            <person name="Kaster A.-K."/>
            <person name="Ovreas L."/>
            <person name="Rohde M."/>
            <person name="Galperin M.Y."/>
            <person name="Jogler C."/>
        </authorList>
    </citation>
    <scope>NUCLEOTIDE SEQUENCE [LARGE SCALE GENOMIC DNA]</scope>
    <source>
        <strain evidence="12 13">Pla22</strain>
    </source>
</reference>
<comment type="catalytic activity">
    <reaction evidence="7 9">
        <text>N-(5-phospho-beta-D-ribosyl)anthranilate + diphosphate = 5-phospho-alpha-D-ribose 1-diphosphate + anthranilate</text>
        <dbReference type="Rhea" id="RHEA:11768"/>
        <dbReference type="ChEBI" id="CHEBI:16567"/>
        <dbReference type="ChEBI" id="CHEBI:18277"/>
        <dbReference type="ChEBI" id="CHEBI:33019"/>
        <dbReference type="ChEBI" id="CHEBI:58017"/>
        <dbReference type="EC" id="2.4.2.18"/>
    </reaction>
</comment>
<comment type="caution">
    <text evidence="12">The sequence shown here is derived from an EMBL/GenBank/DDBJ whole genome shotgun (WGS) entry which is preliminary data.</text>
</comment>
<dbReference type="PANTHER" id="PTHR43285">
    <property type="entry name" value="ANTHRANILATE PHOSPHORIBOSYLTRANSFERASE"/>
    <property type="match status" value="1"/>
</dbReference>
<dbReference type="Pfam" id="PF00591">
    <property type="entry name" value="Glycos_transf_3"/>
    <property type="match status" value="1"/>
</dbReference>
<dbReference type="FunFam" id="3.40.1030.10:FF:000002">
    <property type="entry name" value="Anthranilate phosphoribosyltransferase"/>
    <property type="match status" value="1"/>
</dbReference>
<keyword evidence="6 9" id="KW-0057">Aromatic amino acid biosynthesis</keyword>
<feature type="binding site" evidence="9">
    <location>
        <position position="116"/>
    </location>
    <ligand>
        <name>anthranilate</name>
        <dbReference type="ChEBI" id="CHEBI:16567"/>
        <label>1</label>
    </ligand>
</feature>
<organism evidence="12 13">
    <name type="scientific">Rubripirellula amarantea</name>
    <dbReference type="NCBI Taxonomy" id="2527999"/>
    <lineage>
        <taxon>Bacteria</taxon>
        <taxon>Pseudomonadati</taxon>
        <taxon>Planctomycetota</taxon>
        <taxon>Planctomycetia</taxon>
        <taxon>Pirellulales</taxon>
        <taxon>Pirellulaceae</taxon>
        <taxon>Rubripirellula</taxon>
    </lineage>
</organism>
<keyword evidence="9" id="KW-0460">Magnesium</keyword>
<keyword evidence="9" id="KW-0479">Metal-binding</keyword>
<feature type="binding site" evidence="9">
    <location>
        <position position="231"/>
    </location>
    <ligand>
        <name>Mg(2+)</name>
        <dbReference type="ChEBI" id="CHEBI:18420"/>
        <label>1</label>
    </ligand>
</feature>
<evidence type="ECO:0000256" key="6">
    <source>
        <dbReference type="ARBA" id="ARBA00023141"/>
    </source>
</evidence>
<protein>
    <recommendedName>
        <fullName evidence="9">Anthranilate phosphoribosyltransferase</fullName>
        <ecNumber evidence="9">2.4.2.18</ecNumber>
    </recommendedName>
</protein>
<feature type="domain" description="Glycosyl transferase family 3 N-terminal" evidence="11">
    <location>
        <begin position="16"/>
        <end position="70"/>
    </location>
</feature>
<dbReference type="InterPro" id="IPR005940">
    <property type="entry name" value="Anthranilate_Pribosyl_Tfrase"/>
</dbReference>
<dbReference type="InterPro" id="IPR035902">
    <property type="entry name" value="Nuc_phospho_transferase"/>
</dbReference>
<dbReference type="OrthoDB" id="9806430at2"/>
<evidence type="ECO:0000256" key="4">
    <source>
        <dbReference type="ARBA" id="ARBA00022679"/>
    </source>
</evidence>
<keyword evidence="2 9" id="KW-0028">Amino-acid biosynthesis</keyword>
<dbReference type="GO" id="GO:0005829">
    <property type="term" value="C:cytosol"/>
    <property type="evidence" value="ECO:0007669"/>
    <property type="project" value="TreeGrafter"/>
</dbReference>
<feature type="binding site" evidence="9">
    <location>
        <position position="231"/>
    </location>
    <ligand>
        <name>Mg(2+)</name>
        <dbReference type="ChEBI" id="CHEBI:18420"/>
        <label>2</label>
    </ligand>
</feature>
<dbReference type="RefSeq" id="WP_146515515.1">
    <property type="nucleotide sequence ID" value="NZ_SJPI01000002.1"/>
</dbReference>
<feature type="binding site" evidence="9">
    <location>
        <begin position="95"/>
        <end position="98"/>
    </location>
    <ligand>
        <name>5-phospho-alpha-D-ribose 1-diphosphate</name>
        <dbReference type="ChEBI" id="CHEBI:58017"/>
    </ligand>
</feature>
<comment type="similarity">
    <text evidence="9">Belongs to the anthranilate phosphoribosyltransferase family.</text>
</comment>
<dbReference type="HAMAP" id="MF_00211">
    <property type="entry name" value="TrpD"/>
    <property type="match status" value="1"/>
</dbReference>
<sequence>MTSPNLFAVAAHQAQSGADLSVEQTSELIDTMLRGEASDDDIAALLLALKDKGESVSELVGASQAMRRHMTRIPHHHEVLLDTCGTGGSGSGTFNISTAVAIVAAACGVAVAKHGNRKATSLTGSADVLEVLGVKIESDAEGVAERLDSIGICFCFAAKLHPAMRHVVGVRRKLGVKTLFNLLGPLCNPAGATHQLLGTSSVDAQNKVASAISQLGTIRSFVVHSSDGQDEVSLAGTANIIEVGGDQSKTHAFTADDFGLPSVDAQSLAAADPTESAAIIESIFAGQPSPCRDTVLAGTATALLLVGKVSDVAQGVTMAAEAIDGGQALAKLEALRS</sequence>
<evidence type="ECO:0000256" key="9">
    <source>
        <dbReference type="HAMAP-Rule" id="MF_00211"/>
    </source>
</evidence>
<dbReference type="Proteomes" id="UP000316598">
    <property type="component" value="Unassembled WGS sequence"/>
</dbReference>
<comment type="subunit">
    <text evidence="9">Homodimer.</text>
</comment>
<proteinExistence type="inferred from homology"/>
<evidence type="ECO:0000259" key="11">
    <source>
        <dbReference type="Pfam" id="PF02885"/>
    </source>
</evidence>
<evidence type="ECO:0000313" key="12">
    <source>
        <dbReference type="EMBL" id="TWT50253.1"/>
    </source>
</evidence>
<evidence type="ECO:0000256" key="8">
    <source>
        <dbReference type="ARBA" id="ARBA00061188"/>
    </source>
</evidence>
<accession>A0A5C5WJV7</accession>
<evidence type="ECO:0000256" key="3">
    <source>
        <dbReference type="ARBA" id="ARBA00022676"/>
    </source>
</evidence>
<dbReference type="InterPro" id="IPR036320">
    <property type="entry name" value="Glycosyl_Trfase_fam3_N_dom_sf"/>
</dbReference>
<comment type="similarity">
    <text evidence="8">In the C-terminal section; belongs to the anthranilate phosphoribosyltransferase family.</text>
</comment>
<comment type="function">
    <text evidence="9">Catalyzes the transfer of the phosphoribosyl group of 5-phosphorylribose-1-pyrophosphate (PRPP) to anthranilate to yield N-(5'-phosphoribosyl)-anthranilate (PRA).</text>
</comment>
<dbReference type="UniPathway" id="UPA00035">
    <property type="reaction ID" value="UER00041"/>
</dbReference>
<dbReference type="PANTHER" id="PTHR43285:SF2">
    <property type="entry name" value="ANTHRANILATE PHOSPHORIBOSYLTRANSFERASE"/>
    <property type="match status" value="1"/>
</dbReference>
<feature type="binding site" evidence="9">
    <location>
        <position position="85"/>
    </location>
    <ligand>
        <name>5-phospho-alpha-D-ribose 1-diphosphate</name>
        <dbReference type="ChEBI" id="CHEBI:58017"/>
    </ligand>
</feature>
<comment type="cofactor">
    <cofactor evidence="9">
        <name>Mg(2+)</name>
        <dbReference type="ChEBI" id="CHEBI:18420"/>
    </cofactor>
    <text evidence="9">Binds 2 magnesium ions per monomer.</text>
</comment>
<comment type="caution">
    <text evidence="9">Lacks conserved residue(s) required for the propagation of feature annotation.</text>
</comment>
<evidence type="ECO:0000256" key="7">
    <source>
        <dbReference type="ARBA" id="ARBA00052328"/>
    </source>
</evidence>
<dbReference type="Pfam" id="PF02885">
    <property type="entry name" value="Glycos_trans_3N"/>
    <property type="match status" value="1"/>
</dbReference>
<feature type="binding site" evidence="9">
    <location>
        <position position="230"/>
    </location>
    <ligand>
        <name>Mg(2+)</name>
        <dbReference type="ChEBI" id="CHEBI:18420"/>
        <label>2</label>
    </ligand>
</feature>
<feature type="binding site" evidence="9">
    <location>
        <begin position="88"/>
        <end position="89"/>
    </location>
    <ligand>
        <name>5-phospho-alpha-D-ribose 1-diphosphate</name>
        <dbReference type="ChEBI" id="CHEBI:58017"/>
    </ligand>
</feature>
<comment type="pathway">
    <text evidence="1 9">Amino-acid biosynthesis; L-tryptophan biosynthesis; L-tryptophan from chorismate: step 2/5.</text>
</comment>
<evidence type="ECO:0000313" key="13">
    <source>
        <dbReference type="Proteomes" id="UP000316598"/>
    </source>
</evidence>
<dbReference type="GO" id="GO:0000287">
    <property type="term" value="F:magnesium ion binding"/>
    <property type="evidence" value="ECO:0007669"/>
    <property type="project" value="UniProtKB-UniRule"/>
</dbReference>
<gene>
    <name evidence="9 12" type="primary">trpD</name>
    <name evidence="12" type="ORF">Pla22_29940</name>
</gene>
<dbReference type="SUPFAM" id="SSF47648">
    <property type="entry name" value="Nucleoside phosphorylase/phosphoribosyltransferase N-terminal domain"/>
    <property type="match status" value="1"/>
</dbReference>
<keyword evidence="13" id="KW-1185">Reference proteome</keyword>
<dbReference type="AlphaFoldDB" id="A0A5C5WJV7"/>
<keyword evidence="3 9" id="KW-0328">Glycosyltransferase</keyword>
<dbReference type="InterPro" id="IPR017459">
    <property type="entry name" value="Glycosyl_Trfase_fam3_N_dom"/>
</dbReference>
<name>A0A5C5WJV7_9BACT</name>
<dbReference type="EC" id="2.4.2.18" evidence="9"/>
<dbReference type="Gene3D" id="3.40.1030.10">
    <property type="entry name" value="Nucleoside phosphorylase/phosphoribosyltransferase catalytic domain"/>
    <property type="match status" value="1"/>
</dbReference>
<dbReference type="SUPFAM" id="SSF52418">
    <property type="entry name" value="Nucleoside phosphorylase/phosphoribosyltransferase catalytic domain"/>
    <property type="match status" value="1"/>
</dbReference>
<feature type="binding site" evidence="9">
    <location>
        <position position="171"/>
    </location>
    <ligand>
        <name>anthranilate</name>
        <dbReference type="ChEBI" id="CHEBI:16567"/>
        <label>2</label>
    </ligand>
</feature>
<feature type="binding site" evidence="9">
    <location>
        <begin position="113"/>
        <end position="121"/>
    </location>
    <ligand>
        <name>5-phospho-alpha-D-ribose 1-diphosphate</name>
        <dbReference type="ChEBI" id="CHEBI:58017"/>
    </ligand>
</feature>
<dbReference type="EMBL" id="SJPI01000002">
    <property type="protein sequence ID" value="TWT50253.1"/>
    <property type="molecule type" value="Genomic_DNA"/>
</dbReference>
<feature type="binding site" evidence="9">
    <location>
        <position position="93"/>
    </location>
    <ligand>
        <name>5-phospho-alpha-D-ribose 1-diphosphate</name>
        <dbReference type="ChEBI" id="CHEBI:58017"/>
    </ligand>
</feature>
<keyword evidence="5 9" id="KW-0822">Tryptophan biosynthesis</keyword>
<dbReference type="GO" id="GO:0000162">
    <property type="term" value="P:L-tryptophan biosynthetic process"/>
    <property type="evidence" value="ECO:0007669"/>
    <property type="project" value="UniProtKB-UniRule"/>
</dbReference>
<keyword evidence="4 9" id="KW-0808">Transferase</keyword>
<dbReference type="InterPro" id="IPR000312">
    <property type="entry name" value="Glycosyl_Trfase_fam3"/>
</dbReference>
<feature type="domain" description="Glycosyl transferase family 3" evidence="10">
    <location>
        <begin position="79"/>
        <end position="329"/>
    </location>
</feature>
<feature type="binding site" evidence="9">
    <location>
        <position position="125"/>
    </location>
    <ligand>
        <name>5-phospho-alpha-D-ribose 1-diphosphate</name>
        <dbReference type="ChEBI" id="CHEBI:58017"/>
    </ligand>
</feature>
<evidence type="ECO:0000259" key="10">
    <source>
        <dbReference type="Pfam" id="PF00591"/>
    </source>
</evidence>
<dbReference type="GO" id="GO:0004048">
    <property type="term" value="F:anthranilate phosphoribosyltransferase activity"/>
    <property type="evidence" value="ECO:0007669"/>
    <property type="project" value="UniProtKB-UniRule"/>
</dbReference>
<feature type="binding site" evidence="9">
    <location>
        <position position="97"/>
    </location>
    <ligand>
        <name>Mg(2+)</name>
        <dbReference type="ChEBI" id="CHEBI:18420"/>
        <label>1</label>
    </ligand>
</feature>
<evidence type="ECO:0000256" key="5">
    <source>
        <dbReference type="ARBA" id="ARBA00022822"/>
    </source>
</evidence>
<evidence type="ECO:0000256" key="2">
    <source>
        <dbReference type="ARBA" id="ARBA00022605"/>
    </source>
</evidence>
<feature type="binding site" evidence="9">
    <location>
        <position position="85"/>
    </location>
    <ligand>
        <name>anthranilate</name>
        <dbReference type="ChEBI" id="CHEBI:16567"/>
        <label>1</label>
    </ligand>
</feature>
<dbReference type="NCBIfam" id="TIGR01245">
    <property type="entry name" value="trpD"/>
    <property type="match status" value="1"/>
</dbReference>